<dbReference type="SUPFAM" id="SSF51905">
    <property type="entry name" value="FAD/NAD(P)-binding domain"/>
    <property type="match status" value="1"/>
</dbReference>
<dbReference type="RefSeq" id="WP_342748266.1">
    <property type="nucleotide sequence ID" value="NZ_PZZP01000004.1"/>
</dbReference>
<dbReference type="InterPro" id="IPR002938">
    <property type="entry name" value="FAD-bd"/>
</dbReference>
<dbReference type="EMBL" id="PZZP01000004">
    <property type="protein sequence ID" value="PTM53335.1"/>
    <property type="molecule type" value="Genomic_DNA"/>
</dbReference>
<gene>
    <name evidence="2" type="ORF">C8J48_3659</name>
</gene>
<keyword evidence="3" id="KW-1185">Reference proteome</keyword>
<evidence type="ECO:0000313" key="2">
    <source>
        <dbReference type="EMBL" id="PTM53335.1"/>
    </source>
</evidence>
<organism evidence="2 3">
    <name type="scientific">Desmospora activa DSM 45169</name>
    <dbReference type="NCBI Taxonomy" id="1121389"/>
    <lineage>
        <taxon>Bacteria</taxon>
        <taxon>Bacillati</taxon>
        <taxon>Bacillota</taxon>
        <taxon>Bacilli</taxon>
        <taxon>Bacillales</taxon>
        <taxon>Thermoactinomycetaceae</taxon>
        <taxon>Desmospora</taxon>
    </lineage>
</organism>
<dbReference type="GO" id="GO:0071949">
    <property type="term" value="F:FAD binding"/>
    <property type="evidence" value="ECO:0007669"/>
    <property type="project" value="InterPro"/>
</dbReference>
<name>A0A2T4Z0T9_9BACL</name>
<dbReference type="Gene3D" id="3.50.50.60">
    <property type="entry name" value="FAD/NAD(P)-binding domain"/>
    <property type="match status" value="1"/>
</dbReference>
<dbReference type="AlphaFoldDB" id="A0A2T4Z0T9"/>
<dbReference type="Proteomes" id="UP000241639">
    <property type="component" value="Unassembled WGS sequence"/>
</dbReference>
<sequence>MDTNHALSQGNKKRAIVIGGGIAGLMVARVLSDYYGEVLIVDRDNFPVAPQNRPGTPQAFQPHRLTPRGNMIMEKLFPGFNDDLLRQGAPSSQHKSVHFVNRYGNMVMQNRNHHATFSRALLEWVFRQRVHKIANVHFLPKHEVVALQTTSDRMAVTGVHIRERETRDQKTLTADIVLDASGRSSKLVKWLQELNFAVPAPDVLQVNLGYSTRHYKVPSHLAEKWDVIRVEGNPDKRSFSEVFSIIENNTAEMLFWSVGGHYPPTAVSDYEHALTRLTSPLMMEVIQGLEPLTSPRGYRISELFRHHFEQMERWPSGLLVLGDAFCNFDPIYGQGMTVAAIEVEILEACLREQQQHPMAGFERRVLQKMQAVVEPAWWLNAVADLQWQGVEYIGAEPLKGITFAQKYMDLYQKHATLQRNWDLYGLYWFVNSLFLSPREIINPEMVTAVLGASDEGNAYLTSLLQEYGQPLDEVLDQIVPSFSDASFVTMDAIN</sequence>
<dbReference type="PANTHER" id="PTHR43422">
    <property type="entry name" value="THIAMINE THIAZOLE SYNTHASE"/>
    <property type="match status" value="1"/>
</dbReference>
<dbReference type="Pfam" id="PF01494">
    <property type="entry name" value="FAD_binding_3"/>
    <property type="match status" value="1"/>
</dbReference>
<protein>
    <submittedName>
        <fullName evidence="2">2-polyprenyl-6-methoxyphenol hydroxylase-like FAD-dependent oxidoreductase</fullName>
    </submittedName>
</protein>
<feature type="domain" description="FAD-binding" evidence="1">
    <location>
        <begin position="15"/>
        <end position="340"/>
    </location>
</feature>
<dbReference type="PANTHER" id="PTHR43422:SF3">
    <property type="entry name" value="THIAMINE THIAZOLE SYNTHASE"/>
    <property type="match status" value="1"/>
</dbReference>
<evidence type="ECO:0000259" key="1">
    <source>
        <dbReference type="Pfam" id="PF01494"/>
    </source>
</evidence>
<reference evidence="2 3" key="1">
    <citation type="submission" date="2018-04" db="EMBL/GenBank/DDBJ databases">
        <title>Genomic Encyclopedia of Archaeal and Bacterial Type Strains, Phase II (KMG-II): from individual species to whole genera.</title>
        <authorList>
            <person name="Goeker M."/>
        </authorList>
    </citation>
    <scope>NUCLEOTIDE SEQUENCE [LARGE SCALE GENOMIC DNA]</scope>
    <source>
        <strain evidence="2 3">DSM 45169</strain>
    </source>
</reference>
<dbReference type="InterPro" id="IPR036188">
    <property type="entry name" value="FAD/NAD-bd_sf"/>
</dbReference>
<proteinExistence type="predicted"/>
<comment type="caution">
    <text evidence="2">The sequence shown here is derived from an EMBL/GenBank/DDBJ whole genome shotgun (WGS) entry which is preliminary data.</text>
</comment>
<accession>A0A2T4Z0T9</accession>
<evidence type="ECO:0000313" key="3">
    <source>
        <dbReference type="Proteomes" id="UP000241639"/>
    </source>
</evidence>